<proteinExistence type="predicted"/>
<keyword evidence="5" id="KW-0539">Nucleus</keyword>
<protein>
    <submittedName>
        <fullName evidence="8">Agamous-like MADS-box protein AGL62</fullName>
    </submittedName>
</protein>
<dbReference type="AlphaFoldDB" id="A0A2P2LGW3"/>
<feature type="domain" description="MADS-box" evidence="7">
    <location>
        <begin position="6"/>
        <end position="66"/>
    </location>
</feature>
<accession>A0A2P2LGW3</accession>
<dbReference type="PROSITE" id="PS50066">
    <property type="entry name" value="MADS_BOX_2"/>
    <property type="match status" value="1"/>
</dbReference>
<organism evidence="8">
    <name type="scientific">Rhizophora mucronata</name>
    <name type="common">Asiatic mangrove</name>
    <dbReference type="NCBI Taxonomy" id="61149"/>
    <lineage>
        <taxon>Eukaryota</taxon>
        <taxon>Viridiplantae</taxon>
        <taxon>Streptophyta</taxon>
        <taxon>Embryophyta</taxon>
        <taxon>Tracheophyta</taxon>
        <taxon>Spermatophyta</taxon>
        <taxon>Magnoliopsida</taxon>
        <taxon>eudicotyledons</taxon>
        <taxon>Gunneridae</taxon>
        <taxon>Pentapetalae</taxon>
        <taxon>rosids</taxon>
        <taxon>fabids</taxon>
        <taxon>Malpighiales</taxon>
        <taxon>Rhizophoraceae</taxon>
        <taxon>Rhizophora</taxon>
    </lineage>
</organism>
<dbReference type="SUPFAM" id="SSF55455">
    <property type="entry name" value="SRF-like"/>
    <property type="match status" value="1"/>
</dbReference>
<dbReference type="GO" id="GO:0046983">
    <property type="term" value="F:protein dimerization activity"/>
    <property type="evidence" value="ECO:0007669"/>
    <property type="project" value="InterPro"/>
</dbReference>
<evidence type="ECO:0000256" key="1">
    <source>
        <dbReference type="ARBA" id="ARBA00004123"/>
    </source>
</evidence>
<dbReference type="FunFam" id="3.40.1810.10:FF:000006">
    <property type="entry name" value="Agamous-like MADS-box protein AGL62"/>
    <property type="match status" value="1"/>
</dbReference>
<dbReference type="Pfam" id="PF00319">
    <property type="entry name" value="SRF-TF"/>
    <property type="match status" value="1"/>
</dbReference>
<dbReference type="GO" id="GO:0000981">
    <property type="term" value="F:DNA-binding transcription factor activity, RNA polymerase II-specific"/>
    <property type="evidence" value="ECO:0007669"/>
    <property type="project" value="TreeGrafter"/>
</dbReference>
<dbReference type="InterPro" id="IPR002100">
    <property type="entry name" value="TF_MADSbox"/>
</dbReference>
<comment type="subcellular location">
    <subcellularLocation>
        <location evidence="1">Nucleus</location>
    </subcellularLocation>
</comment>
<dbReference type="PANTHER" id="PTHR11945">
    <property type="entry name" value="MADS BOX PROTEIN"/>
    <property type="match status" value="1"/>
</dbReference>
<evidence type="ECO:0000313" key="8">
    <source>
        <dbReference type="EMBL" id="MBX17218.1"/>
    </source>
</evidence>
<dbReference type="PANTHER" id="PTHR11945:SF776">
    <property type="entry name" value="AGAMOUS-LIKE 50-RELATED"/>
    <property type="match status" value="1"/>
</dbReference>
<reference evidence="8" key="1">
    <citation type="submission" date="2018-02" db="EMBL/GenBank/DDBJ databases">
        <title>Rhizophora mucronata_Transcriptome.</title>
        <authorList>
            <person name="Meera S.P."/>
            <person name="Sreeshan A."/>
            <person name="Augustine A."/>
        </authorList>
    </citation>
    <scope>NUCLEOTIDE SEQUENCE</scope>
    <source>
        <tissue evidence="8">Leaf</tissue>
    </source>
</reference>
<dbReference type="GO" id="GO:0005634">
    <property type="term" value="C:nucleus"/>
    <property type="evidence" value="ECO:0007669"/>
    <property type="project" value="UniProtKB-SubCell"/>
</dbReference>
<evidence type="ECO:0000256" key="6">
    <source>
        <dbReference type="SAM" id="MobiDB-lite"/>
    </source>
</evidence>
<evidence type="ECO:0000256" key="5">
    <source>
        <dbReference type="ARBA" id="ARBA00023242"/>
    </source>
</evidence>
<dbReference type="GO" id="GO:0000978">
    <property type="term" value="F:RNA polymerase II cis-regulatory region sequence-specific DNA binding"/>
    <property type="evidence" value="ECO:0007669"/>
    <property type="project" value="TreeGrafter"/>
</dbReference>
<dbReference type="InterPro" id="IPR036879">
    <property type="entry name" value="TF_MADSbox_sf"/>
</dbReference>
<dbReference type="Gene3D" id="3.40.1810.10">
    <property type="entry name" value="Transcription factor, MADS-box"/>
    <property type="match status" value="1"/>
</dbReference>
<evidence type="ECO:0000256" key="4">
    <source>
        <dbReference type="ARBA" id="ARBA00023163"/>
    </source>
</evidence>
<keyword evidence="4" id="KW-0804">Transcription</keyword>
<keyword evidence="3" id="KW-0238">DNA-binding</keyword>
<name>A0A2P2LGW3_RHIMU</name>
<dbReference type="EMBL" id="GGEC01036734">
    <property type="protein sequence ID" value="MBX17218.1"/>
    <property type="molecule type" value="Transcribed_RNA"/>
</dbReference>
<feature type="region of interest" description="Disordered" evidence="6">
    <location>
        <begin position="1"/>
        <end position="22"/>
    </location>
</feature>
<evidence type="ECO:0000256" key="3">
    <source>
        <dbReference type="ARBA" id="ARBA00023125"/>
    </source>
</evidence>
<dbReference type="SMART" id="SM00432">
    <property type="entry name" value="MADS"/>
    <property type="match status" value="1"/>
</dbReference>
<sequence length="108" mass="11815">MPGNTRGRQKMKMEKISNESSRQVAFSKRRTGLFKKASELSTLCGAETTVIAFSPGQKVFSFGHPSVEMVVDRYISGNPLTASGSARLIEAHCGVRINQLNLQLNQVS</sequence>
<dbReference type="EMBL" id="GGEC01036737">
    <property type="protein sequence ID" value="MBX17221.1"/>
    <property type="molecule type" value="Transcribed_RNA"/>
</dbReference>
<dbReference type="PRINTS" id="PR00404">
    <property type="entry name" value="MADSDOMAIN"/>
</dbReference>
<evidence type="ECO:0000256" key="2">
    <source>
        <dbReference type="ARBA" id="ARBA00023015"/>
    </source>
</evidence>
<evidence type="ECO:0000259" key="7">
    <source>
        <dbReference type="PROSITE" id="PS50066"/>
    </source>
</evidence>
<keyword evidence="2" id="KW-0805">Transcription regulation</keyword>